<dbReference type="Proteomes" id="UP000188268">
    <property type="component" value="Unassembled WGS sequence"/>
</dbReference>
<gene>
    <name evidence="1" type="ORF">CCACVL1_14265</name>
</gene>
<keyword evidence="2" id="KW-1185">Reference proteome</keyword>
<dbReference type="AlphaFoldDB" id="A0A1R3I7T4"/>
<accession>A0A1R3I7T4</accession>
<dbReference type="Gramene" id="OMO78618">
    <property type="protein sequence ID" value="OMO78618"/>
    <property type="gene ID" value="CCACVL1_14265"/>
</dbReference>
<organism evidence="1 2">
    <name type="scientific">Corchorus capsularis</name>
    <name type="common">Jute</name>
    <dbReference type="NCBI Taxonomy" id="210143"/>
    <lineage>
        <taxon>Eukaryota</taxon>
        <taxon>Viridiplantae</taxon>
        <taxon>Streptophyta</taxon>
        <taxon>Embryophyta</taxon>
        <taxon>Tracheophyta</taxon>
        <taxon>Spermatophyta</taxon>
        <taxon>Magnoliopsida</taxon>
        <taxon>eudicotyledons</taxon>
        <taxon>Gunneridae</taxon>
        <taxon>Pentapetalae</taxon>
        <taxon>rosids</taxon>
        <taxon>malvids</taxon>
        <taxon>Malvales</taxon>
        <taxon>Malvaceae</taxon>
        <taxon>Grewioideae</taxon>
        <taxon>Apeibeae</taxon>
        <taxon>Corchorus</taxon>
    </lineage>
</organism>
<dbReference type="OrthoDB" id="1918054at2759"/>
<sequence>MCIINSSKLIIPSTSFYSLCRQRPSKRHNIRVPRLNRLVEKVIKEGNCGQNKEDGCGD</sequence>
<reference evidence="1 2" key="1">
    <citation type="submission" date="2013-09" db="EMBL/GenBank/DDBJ databases">
        <title>Corchorus capsularis genome sequencing.</title>
        <authorList>
            <person name="Alam M."/>
            <person name="Haque M.S."/>
            <person name="Islam M.S."/>
            <person name="Emdad E.M."/>
            <person name="Islam M.M."/>
            <person name="Ahmed B."/>
            <person name="Halim A."/>
            <person name="Hossen Q.M.M."/>
            <person name="Hossain M.Z."/>
            <person name="Ahmed R."/>
            <person name="Khan M.M."/>
            <person name="Islam R."/>
            <person name="Rashid M.M."/>
            <person name="Khan S.A."/>
            <person name="Rahman M.S."/>
            <person name="Alam M."/>
        </authorList>
    </citation>
    <scope>NUCLEOTIDE SEQUENCE [LARGE SCALE GENOMIC DNA]</scope>
    <source>
        <strain evidence="2">cv. CVL-1</strain>
        <tissue evidence="1">Whole seedling</tissue>
    </source>
</reference>
<dbReference type="EMBL" id="AWWV01010538">
    <property type="protein sequence ID" value="OMO78618.1"/>
    <property type="molecule type" value="Genomic_DNA"/>
</dbReference>
<name>A0A1R3I7T4_COCAP</name>
<protein>
    <submittedName>
        <fullName evidence="1">Uncharacterized protein</fullName>
    </submittedName>
</protein>
<evidence type="ECO:0000313" key="1">
    <source>
        <dbReference type="EMBL" id="OMO78618.1"/>
    </source>
</evidence>
<evidence type="ECO:0000313" key="2">
    <source>
        <dbReference type="Proteomes" id="UP000188268"/>
    </source>
</evidence>
<comment type="caution">
    <text evidence="1">The sequence shown here is derived from an EMBL/GenBank/DDBJ whole genome shotgun (WGS) entry which is preliminary data.</text>
</comment>
<proteinExistence type="predicted"/>